<dbReference type="AlphaFoldDB" id="A0A556AU18"/>
<keyword evidence="3" id="KW-1185">Reference proteome</keyword>
<feature type="transmembrane region" description="Helical" evidence="1">
    <location>
        <begin position="31"/>
        <end position="51"/>
    </location>
</feature>
<keyword evidence="1" id="KW-0812">Transmembrane</keyword>
<gene>
    <name evidence="2" type="ORF">FOZ76_09435</name>
</gene>
<organism evidence="2 3">
    <name type="scientific">Verticiella sediminum</name>
    <dbReference type="NCBI Taxonomy" id="1247510"/>
    <lineage>
        <taxon>Bacteria</taxon>
        <taxon>Pseudomonadati</taxon>
        <taxon>Pseudomonadota</taxon>
        <taxon>Betaproteobacteria</taxon>
        <taxon>Burkholderiales</taxon>
        <taxon>Alcaligenaceae</taxon>
        <taxon>Verticiella</taxon>
    </lineage>
</organism>
<dbReference type="RefSeq" id="WP_143947898.1">
    <property type="nucleotide sequence ID" value="NZ_BAABMB010000002.1"/>
</dbReference>
<evidence type="ECO:0000313" key="2">
    <source>
        <dbReference type="EMBL" id="TSH96448.1"/>
    </source>
</evidence>
<evidence type="ECO:0000256" key="1">
    <source>
        <dbReference type="SAM" id="Phobius"/>
    </source>
</evidence>
<evidence type="ECO:0000313" key="3">
    <source>
        <dbReference type="Proteomes" id="UP000318405"/>
    </source>
</evidence>
<sequence length="85" mass="9282">MPLLIVLAIATLTLCTYLALRTRHARWFQALAVYAVLAGGNLLMALDLFTLPQPARTLCIALLMLATLFLLPVAGFAVWRSQARG</sequence>
<protein>
    <submittedName>
        <fullName evidence="2">Uncharacterized protein</fullName>
    </submittedName>
</protein>
<reference evidence="2 3" key="1">
    <citation type="submission" date="2019-07" db="EMBL/GenBank/DDBJ databases">
        <title>Qingshengfaniella alkalisoli gen. nov., sp. nov., isolated from saline soil.</title>
        <authorList>
            <person name="Xu L."/>
            <person name="Huang X.-X."/>
            <person name="Sun J.-Q."/>
        </authorList>
    </citation>
    <scope>NUCLEOTIDE SEQUENCE [LARGE SCALE GENOMIC DNA]</scope>
    <source>
        <strain evidence="2 3">DSM 27279</strain>
    </source>
</reference>
<feature type="transmembrane region" description="Helical" evidence="1">
    <location>
        <begin position="58"/>
        <end position="79"/>
    </location>
</feature>
<keyword evidence="1" id="KW-0472">Membrane</keyword>
<proteinExistence type="predicted"/>
<name>A0A556AU18_9BURK</name>
<comment type="caution">
    <text evidence="2">The sequence shown here is derived from an EMBL/GenBank/DDBJ whole genome shotgun (WGS) entry which is preliminary data.</text>
</comment>
<dbReference type="Proteomes" id="UP000318405">
    <property type="component" value="Unassembled WGS sequence"/>
</dbReference>
<dbReference type="EMBL" id="VLTJ01000016">
    <property type="protein sequence ID" value="TSH96448.1"/>
    <property type="molecule type" value="Genomic_DNA"/>
</dbReference>
<keyword evidence="1" id="KW-1133">Transmembrane helix</keyword>
<accession>A0A556AU18</accession>